<keyword evidence="2" id="KW-1185">Reference proteome</keyword>
<evidence type="ECO:0000313" key="2">
    <source>
        <dbReference type="Proteomes" id="UP000259683"/>
    </source>
</evidence>
<dbReference type="EMBL" id="MH588547">
    <property type="protein sequence ID" value="AXQ70027.1"/>
    <property type="molecule type" value="Genomic_DNA"/>
</dbReference>
<dbReference type="Proteomes" id="UP000259683">
    <property type="component" value="Segment"/>
</dbReference>
<reference evidence="1" key="2">
    <citation type="submission" date="2021-07" db="EMBL/GenBank/DDBJ databases">
        <title>Giant CbK-like Caulobacter bacteriophages have genetically divergent genomes.</title>
        <authorList>
            <person name="Wilson K."/>
            <person name="Ely B."/>
        </authorList>
    </citation>
    <scope>NUCLEOTIDE SEQUENCE</scope>
</reference>
<reference evidence="1" key="1">
    <citation type="submission" date="2018-07" db="EMBL/GenBank/DDBJ databases">
        <authorList>
            <person name="Wilson K.M."/>
            <person name="Ely B."/>
        </authorList>
    </citation>
    <scope>NUCLEOTIDE SEQUENCE</scope>
</reference>
<protein>
    <submittedName>
        <fullName evidence="1">Uncharacterized protein</fullName>
    </submittedName>
</protein>
<name>A0A385EGI6_9CAUD</name>
<accession>A0A385EGI6</accession>
<evidence type="ECO:0000313" key="1">
    <source>
        <dbReference type="EMBL" id="AXQ70027.1"/>
    </source>
</evidence>
<sequence length="162" mass="17710">MKELYHQDLHAVVSASGKSRLVYGSAKDATARAEQLSRLEGGSLVQTWPVSDVYHILHDTEFNAAERRRAVNTVTLLGQAAKSSPLTVYKAPGDVRPVEPDASREVTEAGLRIDAGMIIHKLQNGLSPVTLSQAQIDTLVDAWALMLRDVGRLHDLELMQDA</sequence>
<proteinExistence type="predicted"/>
<gene>
    <name evidence="1" type="ORF">CcrSC_gp445</name>
</gene>
<organism evidence="1 2">
    <name type="scientific">Caulobacter phage CcrSC</name>
    <dbReference type="NCBI Taxonomy" id="2283272"/>
    <lineage>
        <taxon>Viruses</taxon>
        <taxon>Duplodnaviria</taxon>
        <taxon>Heunggongvirae</taxon>
        <taxon>Uroviricota</taxon>
        <taxon>Caudoviricetes</taxon>
        <taxon>Jeanschmidtviridae</taxon>
        <taxon>Bertelyvirus</taxon>
        <taxon>Bertelyvirus SC</taxon>
    </lineage>
</organism>